<dbReference type="EMBL" id="OR769222">
    <property type="protein sequence ID" value="WQJ53139.1"/>
    <property type="molecule type" value="Genomic_DNA"/>
</dbReference>
<evidence type="ECO:0000313" key="1">
    <source>
        <dbReference type="EMBL" id="WQJ53139.1"/>
    </source>
</evidence>
<keyword evidence="2" id="KW-1185">Reference proteome</keyword>
<protein>
    <submittedName>
        <fullName evidence="1">Uncharacterized protein</fullName>
    </submittedName>
</protein>
<sequence length="398" mass="46058">MKELCVSLYCIKNKFIMADVNFTIGGEFGKMLYNVAVEKVLEDMNPEEGIRVITDGLIGCPTQYAILVIKGEYFLDTDGNCNVCITDDYNELTNPYTPRSIDGFIKDKAHYYINQIDDWKHVLGNFKNSFPRDNVFIMAKLSASRIFKYFMGDSYIDDVFEDCTEEDNVFIHAKYVSEGVKNCMKEVQDYLTYLRKMNTIFSVDTKEYIDQLEMQASSLRRCIVQIYDMGLNRTLHSEDNKSDMLDAFIESTRKIDESLNNGIKPVNITDKYDACWIAPDGTVYGLNGEYANMLHLTIAEALVNDGIVSYDDDDNETYGAHYLLERKGFVKVHFDNIYFSGYEKHINKKLTTEQVNQLVKYGETCYGGKLYMNYDKKFCSTAKLKSMDPLMYYKLFEW</sequence>
<name>A0ABZ0Z1S0_9CAUD</name>
<proteinExistence type="predicted"/>
<reference evidence="1 2" key="1">
    <citation type="submission" date="2023-11" db="EMBL/GenBank/DDBJ databases">
        <authorList>
            <person name="Cook R."/>
            <person name="Crisci M."/>
            <person name="Pye H."/>
            <person name="Adriaenssens E."/>
            <person name="Santini J."/>
        </authorList>
    </citation>
    <scope>NUCLEOTIDE SEQUENCE [LARGE SCALE GENOMIC DNA]</scope>
    <source>
        <strain evidence="1">Lak_Megaphage_RVC_JS4_GC31</strain>
    </source>
</reference>
<evidence type="ECO:0000313" key="2">
    <source>
        <dbReference type="Proteomes" id="UP001349343"/>
    </source>
</evidence>
<accession>A0ABZ0Z1S0</accession>
<organism evidence="1 2">
    <name type="scientific">phage Lak_Megaphage_RVC_JS4_GC31</name>
    <dbReference type="NCBI Taxonomy" id="3109228"/>
    <lineage>
        <taxon>Viruses</taxon>
        <taxon>Duplodnaviria</taxon>
        <taxon>Heunggongvirae</taxon>
        <taxon>Uroviricota</taxon>
        <taxon>Caudoviricetes</taxon>
        <taxon>Caudoviricetes code 15 clade</taxon>
    </lineage>
</organism>
<dbReference type="Proteomes" id="UP001349343">
    <property type="component" value="Segment"/>
</dbReference>